<dbReference type="AlphaFoldDB" id="A0A5N8WT53"/>
<organism evidence="2 3">
    <name type="scientific">Streptomyces acidicola</name>
    <dbReference type="NCBI Taxonomy" id="2596892"/>
    <lineage>
        <taxon>Bacteria</taxon>
        <taxon>Bacillati</taxon>
        <taxon>Actinomycetota</taxon>
        <taxon>Actinomycetes</taxon>
        <taxon>Kitasatosporales</taxon>
        <taxon>Streptomycetaceae</taxon>
        <taxon>Streptomyces</taxon>
    </lineage>
</organism>
<dbReference type="EMBL" id="VMNX01000067">
    <property type="protein sequence ID" value="MPY50591.1"/>
    <property type="molecule type" value="Genomic_DNA"/>
</dbReference>
<feature type="region of interest" description="Disordered" evidence="1">
    <location>
        <begin position="46"/>
        <end position="68"/>
    </location>
</feature>
<accession>A0A5N8WT53</accession>
<comment type="caution">
    <text evidence="2">The sequence shown here is derived from an EMBL/GenBank/DDBJ whole genome shotgun (WGS) entry which is preliminary data.</text>
</comment>
<evidence type="ECO:0000256" key="1">
    <source>
        <dbReference type="SAM" id="MobiDB-lite"/>
    </source>
</evidence>
<keyword evidence="3" id="KW-1185">Reference proteome</keyword>
<dbReference type="Proteomes" id="UP000373149">
    <property type="component" value="Unassembled WGS sequence"/>
</dbReference>
<reference evidence="2 3" key="1">
    <citation type="submission" date="2019-09" db="EMBL/GenBank/DDBJ databases">
        <authorList>
            <person name="Duangmal K."/>
            <person name="Teo W.F.A."/>
            <person name="Lipun K."/>
        </authorList>
    </citation>
    <scope>NUCLEOTIDE SEQUENCE [LARGE SCALE GENOMIC DNA]</scope>
    <source>
        <strain evidence="2 3">K1PN6</strain>
    </source>
</reference>
<evidence type="ECO:0000313" key="3">
    <source>
        <dbReference type="Proteomes" id="UP000373149"/>
    </source>
</evidence>
<protein>
    <submittedName>
        <fullName evidence="2">Uncharacterized protein</fullName>
    </submittedName>
</protein>
<sequence length="68" mass="6926">MSVWSRTATGGCFGRPPGAYAATTAAVDFDGLGLLEPSLLSVAHGRPEQTDAQLPAEVDSVAGVARKP</sequence>
<evidence type="ECO:0000313" key="2">
    <source>
        <dbReference type="EMBL" id="MPY50591.1"/>
    </source>
</evidence>
<proteinExistence type="predicted"/>
<dbReference type="RefSeq" id="WP_152864247.1">
    <property type="nucleotide sequence ID" value="NZ_VMNX01000067.1"/>
</dbReference>
<name>A0A5N8WT53_9ACTN</name>
<gene>
    <name evidence="2" type="ORF">FPZ41_19225</name>
</gene>